<sequence>MKLKDPAEVAEIMQVTYLSDRQQFIVPFFNEQFIVDCSRQTIYNAADGLVPGIGARMLILHYLTFFASRQEPVCKWVSLKEIPGGGMLFYPAFYKDSIRGLIKAFGRQSALLLACAKQMGGQPAGFGTVSAVFQVFPKIPLCVLIWEGDEEVPANATVLFDPSIEHFLHIESVIGVGSYLANKLIKLAGMDMVPGN</sequence>
<evidence type="ECO:0000259" key="1">
    <source>
        <dbReference type="Pfam" id="PF12654"/>
    </source>
</evidence>
<comment type="caution">
    <text evidence="2">The sequence shown here is derived from an EMBL/GenBank/DDBJ whole genome shotgun (WGS) entry which is preliminary data.</text>
</comment>
<proteinExistence type="predicted"/>
<dbReference type="Proteomes" id="UP000245702">
    <property type="component" value="Unassembled WGS sequence"/>
</dbReference>
<keyword evidence="3" id="KW-1185">Reference proteome</keyword>
<dbReference type="EMBL" id="FCOW01000003">
    <property type="protein sequence ID" value="CVK18184.1"/>
    <property type="molecule type" value="Genomic_DNA"/>
</dbReference>
<accession>A0ABP2C475</accession>
<evidence type="ECO:0000313" key="2">
    <source>
        <dbReference type="EMBL" id="CVK18184.1"/>
    </source>
</evidence>
<gene>
    <name evidence="2" type="ORF">SSPH_00821</name>
</gene>
<dbReference type="InterPro" id="IPR024264">
    <property type="entry name" value="DUF3786"/>
</dbReference>
<protein>
    <recommendedName>
        <fullName evidence="1">DUF3786 domain-containing protein</fullName>
    </recommendedName>
</protein>
<reference evidence="2 3" key="1">
    <citation type="submission" date="2016-01" db="EMBL/GenBank/DDBJ databases">
        <authorList>
            <person name="Brown R."/>
        </authorList>
    </citation>
    <scope>NUCLEOTIDE SEQUENCE [LARGE SCALE GENOMIC DNA]</scope>
    <source>
        <strain evidence="2">Sporomusa sphaeroides DSM 2875</strain>
    </source>
</reference>
<organism evidence="2 3">
    <name type="scientific">Sporomusa sphaeroides DSM 2875</name>
    <dbReference type="NCBI Taxonomy" id="1337886"/>
    <lineage>
        <taxon>Bacteria</taxon>
        <taxon>Bacillati</taxon>
        <taxon>Bacillota</taxon>
        <taxon>Negativicutes</taxon>
        <taxon>Selenomonadales</taxon>
        <taxon>Sporomusaceae</taxon>
        <taxon>Sporomusa</taxon>
    </lineage>
</organism>
<evidence type="ECO:0000313" key="3">
    <source>
        <dbReference type="Proteomes" id="UP000245702"/>
    </source>
</evidence>
<name>A0ABP2C475_9FIRM</name>
<dbReference type="RefSeq" id="WP_233138633.1">
    <property type="nucleotide sequence ID" value="NZ_CP146991.1"/>
</dbReference>
<feature type="domain" description="DUF3786" evidence="1">
    <location>
        <begin position="5"/>
        <end position="182"/>
    </location>
</feature>
<dbReference type="Pfam" id="PF12654">
    <property type="entry name" value="DUF3786"/>
    <property type="match status" value="1"/>
</dbReference>